<dbReference type="InterPro" id="IPR056508">
    <property type="entry name" value="HPAT-like"/>
</dbReference>
<keyword evidence="5" id="KW-1133">Transmembrane helix</keyword>
<dbReference type="EMBL" id="FO082265">
    <property type="protein sequence ID" value="CCO19691.1"/>
    <property type="molecule type" value="Genomic_DNA"/>
</dbReference>
<keyword evidence="3" id="KW-0808">Transferase</keyword>
<evidence type="ECO:0000256" key="2">
    <source>
        <dbReference type="ARBA" id="ARBA00022676"/>
    </source>
</evidence>
<dbReference type="KEGG" id="bpg:Bathy14g00090"/>
<evidence type="ECO:0000256" key="1">
    <source>
        <dbReference type="ARBA" id="ARBA00004167"/>
    </source>
</evidence>
<proteinExistence type="predicted"/>
<dbReference type="Pfam" id="PF23452">
    <property type="entry name" value="HPAT"/>
    <property type="match status" value="2"/>
</dbReference>
<reference evidence="9 10" key="1">
    <citation type="submission" date="2011-10" db="EMBL/GenBank/DDBJ databases">
        <authorList>
            <person name="Genoscope - CEA"/>
        </authorList>
    </citation>
    <scope>NUCLEOTIDE SEQUENCE [LARGE SCALE GENOMIC DNA]</scope>
    <source>
        <strain evidence="9 10">RCC 1105</strain>
    </source>
</reference>
<feature type="domain" description="Hydroxyproline O-arabinosyltransferase-like" evidence="8">
    <location>
        <begin position="94"/>
        <end position="216"/>
    </location>
</feature>
<dbReference type="AlphaFoldDB" id="K8ENQ7"/>
<keyword evidence="2" id="KW-0328">Glycosyltransferase</keyword>
<keyword evidence="4" id="KW-0812">Transmembrane</keyword>
<dbReference type="STRING" id="41875.K8ENQ7"/>
<comment type="subcellular location">
    <subcellularLocation>
        <location evidence="1">Membrane</location>
        <topology evidence="1">Single-pass membrane protein</topology>
    </subcellularLocation>
</comment>
<evidence type="ECO:0000259" key="8">
    <source>
        <dbReference type="Pfam" id="PF23452"/>
    </source>
</evidence>
<feature type="region of interest" description="Disordered" evidence="7">
    <location>
        <begin position="48"/>
        <end position="72"/>
    </location>
</feature>
<sequence length="480" mass="56097">MTTKTPTLLLKKKRKATTFWCQSFVVVSLLVCFLGQLKAIFSSSSSSSVENDARRHQKQNQLQHDHHRYHREKEDAKMVFTEKEEEEEPRPHIHVLATSNGSPYLNWQTRIMYRTFLDILQQQQQQQLEQPNAEKHMKYFTRLLHRRTDDELMKEVPTVRVDSLHPSCDKWCAFPVHDRPDAIKKWLQSEDAKRGGEKNKFVLMIETDYVFKRPMQIPSPLMEYHRSFLQQKNTRKGEVGGEEQKASAIAFHFNYINPHYPSLPPVMERLMQKLNDPKKIVDTKKILASGPAPTLIYLDSLNRLIDDYIVITEEIEKDEDAKKKLGWVREMYAYSIAAATSNVKHIVEEPRKTMLISQPPADDDLYEASMYHYTWGARYVRGKDKSSIAWDWDKRPYIDVKHVREPGKYMPPMPPEFIEEGGDLKLLDGTLVTSKLNDVMRDLIGTMRNAIQRLDTLDYNCGWLDTEPKCDFRCQTGELC</sequence>
<evidence type="ECO:0000256" key="3">
    <source>
        <dbReference type="ARBA" id="ARBA00022679"/>
    </source>
</evidence>
<dbReference type="eggNOG" id="ENOG502SHVJ">
    <property type="taxonomic scope" value="Eukaryota"/>
</dbReference>
<dbReference type="GO" id="GO:0016020">
    <property type="term" value="C:membrane"/>
    <property type="evidence" value="ECO:0007669"/>
    <property type="project" value="UniProtKB-SubCell"/>
</dbReference>
<dbReference type="GeneID" id="19011778"/>
<accession>K8ENQ7</accession>
<evidence type="ECO:0000313" key="10">
    <source>
        <dbReference type="Proteomes" id="UP000198341"/>
    </source>
</evidence>
<dbReference type="RefSeq" id="XP_007509234.1">
    <property type="nucleotide sequence ID" value="XM_007509172.1"/>
</dbReference>
<dbReference type="PANTHER" id="PTHR31485:SF17">
    <property type="match status" value="1"/>
</dbReference>
<evidence type="ECO:0000256" key="6">
    <source>
        <dbReference type="ARBA" id="ARBA00023136"/>
    </source>
</evidence>
<organism evidence="9 10">
    <name type="scientific">Bathycoccus prasinos</name>
    <dbReference type="NCBI Taxonomy" id="41875"/>
    <lineage>
        <taxon>Eukaryota</taxon>
        <taxon>Viridiplantae</taxon>
        <taxon>Chlorophyta</taxon>
        <taxon>Mamiellophyceae</taxon>
        <taxon>Mamiellales</taxon>
        <taxon>Bathycoccaceae</taxon>
        <taxon>Bathycoccus</taxon>
    </lineage>
</organism>
<dbReference type="OrthoDB" id="2016014at2759"/>
<gene>
    <name evidence="9" type="ordered locus">Bathy14g00090</name>
</gene>
<dbReference type="GO" id="GO:0016757">
    <property type="term" value="F:glycosyltransferase activity"/>
    <property type="evidence" value="ECO:0007669"/>
    <property type="project" value="UniProtKB-KW"/>
</dbReference>
<dbReference type="PANTHER" id="PTHR31485">
    <property type="entry name" value="PEPTIDYL SERINE ALPHA-GALACTOSYLTRANSFERASE"/>
    <property type="match status" value="1"/>
</dbReference>
<evidence type="ECO:0000256" key="5">
    <source>
        <dbReference type="ARBA" id="ARBA00022989"/>
    </source>
</evidence>
<keyword evidence="10" id="KW-1185">Reference proteome</keyword>
<protein>
    <recommendedName>
        <fullName evidence="8">Hydroxyproline O-arabinosyltransferase-like domain-containing protein</fullName>
    </recommendedName>
</protein>
<dbReference type="InterPro" id="IPR044845">
    <property type="entry name" value="HPAT/SRGT1-like"/>
</dbReference>
<feature type="domain" description="Hydroxyproline O-arabinosyltransferase-like" evidence="8">
    <location>
        <begin position="245"/>
        <end position="402"/>
    </location>
</feature>
<dbReference type="Proteomes" id="UP000198341">
    <property type="component" value="Chromosome 14"/>
</dbReference>
<evidence type="ECO:0000256" key="4">
    <source>
        <dbReference type="ARBA" id="ARBA00022692"/>
    </source>
</evidence>
<name>K8ENQ7_9CHLO</name>
<keyword evidence="6" id="KW-0472">Membrane</keyword>
<evidence type="ECO:0000256" key="7">
    <source>
        <dbReference type="SAM" id="MobiDB-lite"/>
    </source>
</evidence>
<evidence type="ECO:0000313" key="9">
    <source>
        <dbReference type="EMBL" id="CCO19691.1"/>
    </source>
</evidence>